<feature type="region of interest" description="Disordered" evidence="1">
    <location>
        <begin position="32"/>
        <end position="137"/>
    </location>
</feature>
<evidence type="ECO:0000313" key="3">
    <source>
        <dbReference type="Proteomes" id="UP000271974"/>
    </source>
</evidence>
<dbReference type="AlphaFoldDB" id="A0A3S1BD57"/>
<name>A0A3S1BD57_ELYCH</name>
<keyword evidence="3" id="KW-1185">Reference proteome</keyword>
<organism evidence="2 3">
    <name type="scientific">Elysia chlorotica</name>
    <name type="common">Eastern emerald elysia</name>
    <name type="synonym">Sea slug</name>
    <dbReference type="NCBI Taxonomy" id="188477"/>
    <lineage>
        <taxon>Eukaryota</taxon>
        <taxon>Metazoa</taxon>
        <taxon>Spiralia</taxon>
        <taxon>Lophotrochozoa</taxon>
        <taxon>Mollusca</taxon>
        <taxon>Gastropoda</taxon>
        <taxon>Heterobranchia</taxon>
        <taxon>Euthyneura</taxon>
        <taxon>Panpulmonata</taxon>
        <taxon>Sacoglossa</taxon>
        <taxon>Placobranchoidea</taxon>
        <taxon>Plakobranchidae</taxon>
        <taxon>Elysia</taxon>
    </lineage>
</organism>
<feature type="non-terminal residue" evidence="2">
    <location>
        <position position="137"/>
    </location>
</feature>
<evidence type="ECO:0000256" key="1">
    <source>
        <dbReference type="SAM" id="MobiDB-lite"/>
    </source>
</evidence>
<dbReference type="Proteomes" id="UP000271974">
    <property type="component" value="Unassembled WGS sequence"/>
</dbReference>
<feature type="compositionally biased region" description="Low complexity" evidence="1">
    <location>
        <begin position="106"/>
        <end position="129"/>
    </location>
</feature>
<accession>A0A3S1BD57</accession>
<feature type="compositionally biased region" description="Polar residues" evidence="1">
    <location>
        <begin position="96"/>
        <end position="105"/>
    </location>
</feature>
<feature type="compositionally biased region" description="Polar residues" evidence="1">
    <location>
        <begin position="39"/>
        <end position="62"/>
    </location>
</feature>
<feature type="non-terminal residue" evidence="2">
    <location>
        <position position="1"/>
    </location>
</feature>
<dbReference type="EMBL" id="RQTK01000373">
    <property type="protein sequence ID" value="RUS80786.1"/>
    <property type="molecule type" value="Genomic_DNA"/>
</dbReference>
<proteinExistence type="predicted"/>
<gene>
    <name evidence="2" type="ORF">EGW08_011456</name>
</gene>
<sequence length="137" mass="14545">AKFLQNIVQRECEERFELTEALSEARRELLELKKPPGGYQSNGSKRGSIVSLGSAQSTTSSHGGARGGGFRSQSHTTPGQASHTPAPPSLSKRIEQQASNILLSYSNNNNNNNNSNNNSGSGKSGSSGDKNSEAQLR</sequence>
<feature type="compositionally biased region" description="Polar residues" evidence="1">
    <location>
        <begin position="71"/>
        <end position="83"/>
    </location>
</feature>
<reference evidence="2 3" key="1">
    <citation type="submission" date="2019-01" db="EMBL/GenBank/DDBJ databases">
        <title>A draft genome assembly of the solar-powered sea slug Elysia chlorotica.</title>
        <authorList>
            <person name="Cai H."/>
            <person name="Li Q."/>
            <person name="Fang X."/>
            <person name="Li J."/>
            <person name="Curtis N.E."/>
            <person name="Altenburger A."/>
            <person name="Shibata T."/>
            <person name="Feng M."/>
            <person name="Maeda T."/>
            <person name="Schwartz J.A."/>
            <person name="Shigenobu S."/>
            <person name="Lundholm N."/>
            <person name="Nishiyama T."/>
            <person name="Yang H."/>
            <person name="Hasebe M."/>
            <person name="Li S."/>
            <person name="Pierce S.K."/>
            <person name="Wang J."/>
        </authorList>
    </citation>
    <scope>NUCLEOTIDE SEQUENCE [LARGE SCALE GENOMIC DNA]</scope>
    <source>
        <strain evidence="2">EC2010</strain>
        <tissue evidence="2">Whole organism of an adult</tissue>
    </source>
</reference>
<protein>
    <submittedName>
        <fullName evidence="2">Uncharacterized protein</fullName>
    </submittedName>
</protein>
<comment type="caution">
    <text evidence="2">The sequence shown here is derived from an EMBL/GenBank/DDBJ whole genome shotgun (WGS) entry which is preliminary data.</text>
</comment>
<evidence type="ECO:0000313" key="2">
    <source>
        <dbReference type="EMBL" id="RUS80786.1"/>
    </source>
</evidence>